<name>A0A4V1IR67_9FUNG</name>
<dbReference type="AlphaFoldDB" id="A0A4V1IR67"/>
<gene>
    <name evidence="3" type="ORF">BDK51DRAFT_51930</name>
</gene>
<dbReference type="InterPro" id="IPR036028">
    <property type="entry name" value="SH3-like_dom_sf"/>
</dbReference>
<dbReference type="InterPro" id="IPR006059">
    <property type="entry name" value="SBP"/>
</dbReference>
<dbReference type="OrthoDB" id="5340910at2759"/>
<dbReference type="Gene3D" id="3.40.190.10">
    <property type="entry name" value="Periplasmic binding protein-like II"/>
    <property type="match status" value="1"/>
</dbReference>
<sequence>MRLTKLQSVGAATALAALRAGVDAQISNAPEAAAVTVYLRPLADDSAAAETAFLVPLLANFTARTGIVVKAVFDAKSDSDGYLHNIMPVLGSSDPSVLSSWDVVMLNGLWTDSWPYFANLYDLDPEFTQLAAQQQKPIVQVDLINGNLVAMPYQSDYGVLFSRTDKLIKHGFPGPPVTWEQLATACRTILPLEPGLECLSTAGIGEICSMFAVHGSATFIWGDPLISPRLTIPPLPNLFYCSGNSLVMNTLEFSSTFTSQPLISSTGTFNFDSPAILTSFDALLNFTHEGFVSQDALTYDETTARNAWRQGKSLFYHDVISSASQSVNPCVFPKSNWTVSATPGSTPGFTASVVSGWHLALNNNGAFHNKTAVAQVIKFLTSTQVQQARAEAFGVPPSVVSLYQSVNSTLCASFFCATINAISNPIVIPSIAAKGDWIQFSRIIEEGIVAILNGSAPAAEVLQQAKIRLRSLEAGGATATMTSTLVPSATATTALMPSASATASAIATIVPANSTNSLSSAASSSSSSKTGIYAGAAAGAVVLIAAIATLLIARSRQIWCFGGSRKSIHSFSPQSALSPSPETRPIPPARWATTPSSRVSDAGHSSAPSDSQRLPSPPSSVGGVAPQLGRHHVVVHGYVPSMDDELELVPGQEVLLKSAYDDGYAFGEIATPDGPKTGVFPLASLFNAGDVQAAQIARMEALDGMHNPQADNGECQERGGLRADGGAKMD</sequence>
<feature type="region of interest" description="Disordered" evidence="1">
    <location>
        <begin position="707"/>
        <end position="730"/>
    </location>
</feature>
<dbReference type="InterPro" id="IPR050490">
    <property type="entry name" value="Bact_solute-bd_prot1"/>
</dbReference>
<keyword evidence="4" id="KW-1185">Reference proteome</keyword>
<dbReference type="EMBL" id="KZ996354">
    <property type="protein sequence ID" value="RKO88997.1"/>
    <property type="molecule type" value="Genomic_DNA"/>
</dbReference>
<dbReference type="Proteomes" id="UP000269721">
    <property type="component" value="Unassembled WGS sequence"/>
</dbReference>
<keyword evidence="2" id="KW-1133">Transmembrane helix</keyword>
<evidence type="ECO:0000256" key="2">
    <source>
        <dbReference type="SAM" id="Phobius"/>
    </source>
</evidence>
<evidence type="ECO:0008006" key="5">
    <source>
        <dbReference type="Google" id="ProtNLM"/>
    </source>
</evidence>
<keyword evidence="2" id="KW-0812">Transmembrane</keyword>
<dbReference type="PANTHER" id="PTHR43649">
    <property type="entry name" value="ARABINOSE-BINDING PROTEIN-RELATED"/>
    <property type="match status" value="1"/>
</dbReference>
<feature type="compositionally biased region" description="Basic and acidic residues" evidence="1">
    <location>
        <begin position="715"/>
        <end position="730"/>
    </location>
</feature>
<dbReference type="SUPFAM" id="SSF50044">
    <property type="entry name" value="SH3-domain"/>
    <property type="match status" value="1"/>
</dbReference>
<evidence type="ECO:0000313" key="3">
    <source>
        <dbReference type="EMBL" id="RKO88997.1"/>
    </source>
</evidence>
<evidence type="ECO:0000256" key="1">
    <source>
        <dbReference type="SAM" id="MobiDB-lite"/>
    </source>
</evidence>
<feature type="compositionally biased region" description="Polar residues" evidence="1">
    <location>
        <begin position="570"/>
        <end position="581"/>
    </location>
</feature>
<keyword evidence="2" id="KW-0472">Membrane</keyword>
<evidence type="ECO:0000313" key="4">
    <source>
        <dbReference type="Proteomes" id="UP000269721"/>
    </source>
</evidence>
<proteinExistence type="predicted"/>
<reference evidence="4" key="1">
    <citation type="journal article" date="2018" name="Nat. Microbiol.">
        <title>Leveraging single-cell genomics to expand the fungal tree of life.</title>
        <authorList>
            <person name="Ahrendt S.R."/>
            <person name="Quandt C.A."/>
            <person name="Ciobanu D."/>
            <person name="Clum A."/>
            <person name="Salamov A."/>
            <person name="Andreopoulos B."/>
            <person name="Cheng J.F."/>
            <person name="Woyke T."/>
            <person name="Pelin A."/>
            <person name="Henrissat B."/>
            <person name="Reynolds N.K."/>
            <person name="Benny G.L."/>
            <person name="Smith M.E."/>
            <person name="James T.Y."/>
            <person name="Grigoriev I.V."/>
        </authorList>
    </citation>
    <scope>NUCLEOTIDE SEQUENCE [LARGE SCALE GENOMIC DNA]</scope>
</reference>
<dbReference type="SUPFAM" id="SSF53850">
    <property type="entry name" value="Periplasmic binding protein-like II"/>
    <property type="match status" value="1"/>
</dbReference>
<organism evidence="3 4">
    <name type="scientific">Blyttiomyces helicus</name>
    <dbReference type="NCBI Taxonomy" id="388810"/>
    <lineage>
        <taxon>Eukaryota</taxon>
        <taxon>Fungi</taxon>
        <taxon>Fungi incertae sedis</taxon>
        <taxon>Chytridiomycota</taxon>
        <taxon>Chytridiomycota incertae sedis</taxon>
        <taxon>Chytridiomycetes</taxon>
        <taxon>Chytridiomycetes incertae sedis</taxon>
        <taxon>Blyttiomyces</taxon>
    </lineage>
</organism>
<dbReference type="Pfam" id="PF13416">
    <property type="entry name" value="SBP_bac_8"/>
    <property type="match status" value="1"/>
</dbReference>
<protein>
    <recommendedName>
        <fullName evidence="5">SH3 domain-containing protein</fullName>
    </recommendedName>
</protein>
<accession>A0A4V1IR67</accession>
<feature type="transmembrane region" description="Helical" evidence="2">
    <location>
        <begin position="532"/>
        <end position="553"/>
    </location>
</feature>
<feature type="region of interest" description="Disordered" evidence="1">
    <location>
        <begin position="570"/>
        <end position="626"/>
    </location>
</feature>